<accession>A0AAX2QEF2</accession>
<dbReference type="InterPro" id="IPR018490">
    <property type="entry name" value="cNMP-bd_dom_sf"/>
</dbReference>
<dbReference type="PANTHER" id="PTHR24567">
    <property type="entry name" value="CRP FAMILY TRANSCRIPTIONAL REGULATORY PROTEIN"/>
    <property type="match status" value="1"/>
</dbReference>
<name>A0AAX2QEF2_9HYPH</name>
<evidence type="ECO:0000313" key="2">
    <source>
        <dbReference type="EMBL" id="TCU18506.1"/>
    </source>
</evidence>
<dbReference type="PROSITE" id="PS00889">
    <property type="entry name" value="CNMP_BINDING_2"/>
    <property type="match status" value="1"/>
</dbReference>
<dbReference type="GO" id="GO:0005829">
    <property type="term" value="C:cytosol"/>
    <property type="evidence" value="ECO:0007669"/>
    <property type="project" value="TreeGrafter"/>
</dbReference>
<sequence>MVGVPDGDASKFEDAWSCGTRHQGIETLMLLRDEVEMLRRVPIFSRIAPAKLKLLAFTSDRMTYKAGQDLFHQGDVGDAAYVVLSGTADVVVASPAGEIKVADVEPNSIVGEIAILCDVSRTATVRATSSLEVLRISKEHFLKLLSDFPEMAVEIMRVLADRLNHTTAELTAARAAKQPQMAQ</sequence>
<dbReference type="InterPro" id="IPR050397">
    <property type="entry name" value="Env_Response_Regulators"/>
</dbReference>
<dbReference type="InterPro" id="IPR000595">
    <property type="entry name" value="cNMP-bd_dom"/>
</dbReference>
<dbReference type="InterPro" id="IPR018488">
    <property type="entry name" value="cNMP-bd_CS"/>
</dbReference>
<gene>
    <name evidence="2" type="ORF">EV131_11413</name>
</gene>
<proteinExistence type="predicted"/>
<dbReference type="AlphaFoldDB" id="A0AAX2QEF2"/>
<dbReference type="CDD" id="cd00038">
    <property type="entry name" value="CAP_ED"/>
    <property type="match status" value="1"/>
</dbReference>
<comment type="caution">
    <text evidence="2">The sequence shown here is derived from an EMBL/GenBank/DDBJ whole genome shotgun (WGS) entry which is preliminary data.</text>
</comment>
<dbReference type="PANTHER" id="PTHR24567:SF74">
    <property type="entry name" value="HTH-TYPE TRANSCRIPTIONAL REGULATOR ARCR"/>
    <property type="match status" value="1"/>
</dbReference>
<dbReference type="SMART" id="SM00100">
    <property type="entry name" value="cNMP"/>
    <property type="match status" value="1"/>
</dbReference>
<reference evidence="2 3" key="1">
    <citation type="submission" date="2019-03" db="EMBL/GenBank/DDBJ databases">
        <title>Genomic Encyclopedia of Type Strains, Phase IV (KMG-V): Genome sequencing to study the core and pangenomes of soil and plant-associated prokaryotes.</title>
        <authorList>
            <person name="Whitman W."/>
        </authorList>
    </citation>
    <scope>NUCLEOTIDE SEQUENCE [LARGE SCALE GENOMIC DNA]</scope>
    <source>
        <strain evidence="2 3">FB403</strain>
    </source>
</reference>
<organism evidence="2 3">
    <name type="scientific">Rhizobium laguerreae</name>
    <dbReference type="NCBI Taxonomy" id="1076926"/>
    <lineage>
        <taxon>Bacteria</taxon>
        <taxon>Pseudomonadati</taxon>
        <taxon>Pseudomonadota</taxon>
        <taxon>Alphaproteobacteria</taxon>
        <taxon>Hyphomicrobiales</taxon>
        <taxon>Rhizobiaceae</taxon>
        <taxon>Rhizobium/Agrobacterium group</taxon>
        <taxon>Rhizobium</taxon>
    </lineage>
</organism>
<dbReference type="Pfam" id="PF00027">
    <property type="entry name" value="cNMP_binding"/>
    <property type="match status" value="1"/>
</dbReference>
<dbReference type="PROSITE" id="PS50042">
    <property type="entry name" value="CNMP_BINDING_3"/>
    <property type="match status" value="1"/>
</dbReference>
<dbReference type="Proteomes" id="UP000295021">
    <property type="component" value="Unassembled WGS sequence"/>
</dbReference>
<protein>
    <submittedName>
        <fullName evidence="2">Cyclic nucleotide-binding protein</fullName>
    </submittedName>
</protein>
<dbReference type="InterPro" id="IPR014710">
    <property type="entry name" value="RmlC-like_jellyroll"/>
</dbReference>
<dbReference type="GO" id="GO:0003700">
    <property type="term" value="F:DNA-binding transcription factor activity"/>
    <property type="evidence" value="ECO:0007669"/>
    <property type="project" value="TreeGrafter"/>
</dbReference>
<evidence type="ECO:0000259" key="1">
    <source>
        <dbReference type="PROSITE" id="PS50042"/>
    </source>
</evidence>
<evidence type="ECO:0000313" key="3">
    <source>
        <dbReference type="Proteomes" id="UP000295021"/>
    </source>
</evidence>
<dbReference type="PRINTS" id="PR00103">
    <property type="entry name" value="CAMPKINASE"/>
</dbReference>
<dbReference type="SUPFAM" id="SSF51206">
    <property type="entry name" value="cAMP-binding domain-like"/>
    <property type="match status" value="1"/>
</dbReference>
<feature type="domain" description="Cyclic nucleotide-binding" evidence="1">
    <location>
        <begin position="43"/>
        <end position="162"/>
    </location>
</feature>
<dbReference type="Gene3D" id="2.60.120.10">
    <property type="entry name" value="Jelly Rolls"/>
    <property type="match status" value="1"/>
</dbReference>
<dbReference type="EMBL" id="SMBI01000014">
    <property type="protein sequence ID" value="TCU18506.1"/>
    <property type="molecule type" value="Genomic_DNA"/>
</dbReference>